<gene>
    <name evidence="1" type="ORF">IGX34_21595</name>
</gene>
<dbReference type="EMBL" id="JACZZA010000020">
    <property type="protein sequence ID" value="MBE1162988.1"/>
    <property type="molecule type" value="Genomic_DNA"/>
</dbReference>
<reference evidence="1 2" key="1">
    <citation type="submission" date="2020-09" db="EMBL/GenBank/DDBJ databases">
        <title>Dyella sp. 7MK23 isolated from forest soil.</title>
        <authorList>
            <person name="Fu J."/>
        </authorList>
    </citation>
    <scope>NUCLEOTIDE SEQUENCE [LARGE SCALE GENOMIC DNA]</scope>
    <source>
        <strain evidence="1 2">7MK23</strain>
    </source>
</reference>
<name>A0ABR9GG34_9GAMM</name>
<keyword evidence="2" id="KW-1185">Reference proteome</keyword>
<proteinExistence type="predicted"/>
<comment type="caution">
    <text evidence="1">The sequence shown here is derived from an EMBL/GenBank/DDBJ whole genome shotgun (WGS) entry which is preliminary data.</text>
</comment>
<evidence type="ECO:0000313" key="1">
    <source>
        <dbReference type="EMBL" id="MBE1162988.1"/>
    </source>
</evidence>
<evidence type="ECO:0000313" key="2">
    <source>
        <dbReference type="Proteomes" id="UP000651010"/>
    </source>
</evidence>
<sequence length="141" mass="15666">MAIDWDRLADRYAQLIQAGPRSQPELSAIDDLLGEAASGFPKNRVPDLAWFVAALNEPRKKWFVAKTLERVNPVPSILLDPLLAAALEESNPSANRVFIAPCVRTFGKEAVKVRLNELAAQSERYADESLAQAMYWAEAKN</sequence>
<dbReference type="Proteomes" id="UP000651010">
    <property type="component" value="Unassembled WGS sequence"/>
</dbReference>
<accession>A0ABR9GG34</accession>
<dbReference type="RefSeq" id="WP_192557834.1">
    <property type="nucleotide sequence ID" value="NZ_JACZZA010000020.1"/>
</dbReference>
<protein>
    <recommendedName>
        <fullName evidence="3">HEAT repeat domain-containing protein</fullName>
    </recommendedName>
</protein>
<organism evidence="1 2">
    <name type="scientific">Dyella acidiphila</name>
    <dbReference type="NCBI Taxonomy" id="2775866"/>
    <lineage>
        <taxon>Bacteria</taxon>
        <taxon>Pseudomonadati</taxon>
        <taxon>Pseudomonadota</taxon>
        <taxon>Gammaproteobacteria</taxon>
        <taxon>Lysobacterales</taxon>
        <taxon>Rhodanobacteraceae</taxon>
        <taxon>Dyella</taxon>
    </lineage>
</organism>
<evidence type="ECO:0008006" key="3">
    <source>
        <dbReference type="Google" id="ProtNLM"/>
    </source>
</evidence>